<sequence length="724" mass="77857">MGETKNTHHKILADLHRDILANILKGKGVEDSMLYSYKHGFSGFAAKITPSQAQKLAEHPEVVSIIRNEVYKQHTTRSFDYLGLSSSSVSSPNSLLESTNSGDGMVIGLVDTGIWPELDVFDDKGLGPVPSRWKGICKTGLVPNSTIKCNKKLIGARFFMMGFVAENGMDGIKTYDYLSARDSSGHGTHTSTIAAGSRVTGISYNGIGKGTVRGGAPRAHIAMYKVLWYYGPGIYIATTADILKAMDEAIHDGVDVLSLSLGQSSFSVLDLKGEDTFIGSFHAVAKGILVVCAGGNGGPLAYTIVNASPWILTVAASTMDRSFITRAEAANIGPRKSSVGLFHSDTWSNCDEMKKIVEDEYLNKLIVGKFVLCFTTQPEGMWAAVYPLSDIRAAGVIVAKNPTRPPPISDSYHSIPCIEVEYETGLQIKKYIDSTRSPHMSLAHTKTIVGNPIPTVIPDFSSRGPSVHTPEILKPDIAAPGVNILAGISPKNKLSEMDHEYVFMSGTSMSTPLVAGIAALLKSLHNDWSPSAIKSAIVTTAWTTDPFGEPIISEGSIQNLANPFDYGGGILNPSKAADPGLIYNITTEGYISFLCAMGYGDDNISKISHQHIKCQNIFSMLNLNVPSITIPNLQHSITVTRTVTNVGPVNSTYTTKLHAPIGITIVVSPSVLAFNPTTKIISFTVTISSSHKVNTGYYFGSLTWVDGIHSVRIPISVRTRITQA</sequence>
<dbReference type="Gene3D" id="3.50.30.30">
    <property type="match status" value="1"/>
</dbReference>
<evidence type="ECO:0000313" key="12">
    <source>
        <dbReference type="Proteomes" id="UP000541444"/>
    </source>
</evidence>
<evidence type="ECO:0000256" key="4">
    <source>
        <dbReference type="ARBA" id="ARBA00022801"/>
    </source>
</evidence>
<gene>
    <name evidence="11" type="ORF">GIB67_034591</name>
</gene>
<dbReference type="InterPro" id="IPR015500">
    <property type="entry name" value="Peptidase_S8_subtilisin-rel"/>
</dbReference>
<dbReference type="PROSITE" id="PS51892">
    <property type="entry name" value="SUBTILASE"/>
    <property type="match status" value="1"/>
</dbReference>
<dbReference type="Gene3D" id="2.60.40.2310">
    <property type="match status" value="1"/>
</dbReference>
<organism evidence="11 12">
    <name type="scientific">Kingdonia uniflora</name>
    <dbReference type="NCBI Taxonomy" id="39325"/>
    <lineage>
        <taxon>Eukaryota</taxon>
        <taxon>Viridiplantae</taxon>
        <taxon>Streptophyta</taxon>
        <taxon>Embryophyta</taxon>
        <taxon>Tracheophyta</taxon>
        <taxon>Spermatophyta</taxon>
        <taxon>Magnoliopsida</taxon>
        <taxon>Ranunculales</taxon>
        <taxon>Circaeasteraceae</taxon>
        <taxon>Kingdonia</taxon>
    </lineage>
</organism>
<dbReference type="AlphaFoldDB" id="A0A7J7MXF5"/>
<dbReference type="EMBL" id="JACGCM010001189">
    <property type="protein sequence ID" value="KAF6159629.1"/>
    <property type="molecule type" value="Genomic_DNA"/>
</dbReference>
<dbReference type="InterPro" id="IPR023828">
    <property type="entry name" value="Peptidase_S8_Ser-AS"/>
</dbReference>
<dbReference type="GO" id="GO:0004252">
    <property type="term" value="F:serine-type endopeptidase activity"/>
    <property type="evidence" value="ECO:0007669"/>
    <property type="project" value="UniProtKB-UniRule"/>
</dbReference>
<feature type="domain" description="Peptidase S8/S53" evidence="8">
    <location>
        <begin position="102"/>
        <end position="549"/>
    </location>
</feature>
<dbReference type="GO" id="GO:0006508">
    <property type="term" value="P:proteolysis"/>
    <property type="evidence" value="ECO:0007669"/>
    <property type="project" value="UniProtKB-KW"/>
</dbReference>
<dbReference type="PRINTS" id="PR00723">
    <property type="entry name" value="SUBTILISIN"/>
</dbReference>
<feature type="domain" description="Subtilisin-like protease fibronectin type-III" evidence="10">
    <location>
        <begin position="622"/>
        <end position="717"/>
    </location>
</feature>
<keyword evidence="3" id="KW-0732">Signal</keyword>
<dbReference type="PANTHER" id="PTHR10795">
    <property type="entry name" value="PROPROTEIN CONVERTASE SUBTILISIN/KEXIN"/>
    <property type="match status" value="1"/>
</dbReference>
<keyword evidence="4 7" id="KW-0378">Hydrolase</keyword>
<dbReference type="PROSITE" id="PS00138">
    <property type="entry name" value="SUBTILASE_SER"/>
    <property type="match status" value="1"/>
</dbReference>
<feature type="active site" description="Charge relay system" evidence="6 7">
    <location>
        <position position="186"/>
    </location>
</feature>
<dbReference type="SUPFAM" id="SSF52743">
    <property type="entry name" value="Subtilisin-like"/>
    <property type="match status" value="1"/>
</dbReference>
<dbReference type="Pfam" id="PF17766">
    <property type="entry name" value="fn3_6"/>
    <property type="match status" value="1"/>
</dbReference>
<evidence type="ECO:0000256" key="1">
    <source>
        <dbReference type="ARBA" id="ARBA00011073"/>
    </source>
</evidence>
<dbReference type="CDD" id="cd02120">
    <property type="entry name" value="PA_subtilisin_like"/>
    <property type="match status" value="1"/>
</dbReference>
<dbReference type="InterPro" id="IPR034197">
    <property type="entry name" value="Peptidases_S8_3"/>
</dbReference>
<dbReference type="CDD" id="cd04852">
    <property type="entry name" value="Peptidases_S8_3"/>
    <property type="match status" value="1"/>
</dbReference>
<keyword evidence="12" id="KW-1185">Reference proteome</keyword>
<dbReference type="Pfam" id="PF05922">
    <property type="entry name" value="Inhibitor_I9"/>
    <property type="match status" value="1"/>
</dbReference>
<dbReference type="InterPro" id="IPR036852">
    <property type="entry name" value="Peptidase_S8/S53_dom_sf"/>
</dbReference>
<dbReference type="Gene3D" id="3.30.70.80">
    <property type="entry name" value="Peptidase S8 propeptide/proteinase inhibitor I9"/>
    <property type="match status" value="1"/>
</dbReference>
<dbReference type="FunFam" id="2.60.40.2310:FF:000001">
    <property type="entry name" value="Subtilisin-like protease SBT1.5"/>
    <property type="match status" value="1"/>
</dbReference>
<dbReference type="InterPro" id="IPR010259">
    <property type="entry name" value="S8pro/Inhibitor_I9"/>
</dbReference>
<dbReference type="FunFam" id="3.40.50.200:FF:000006">
    <property type="entry name" value="Subtilisin-like protease SBT1.5"/>
    <property type="match status" value="1"/>
</dbReference>
<keyword evidence="2 7" id="KW-0645">Protease</keyword>
<evidence type="ECO:0000313" key="11">
    <source>
        <dbReference type="EMBL" id="KAF6159629.1"/>
    </source>
</evidence>
<evidence type="ECO:0000256" key="7">
    <source>
        <dbReference type="PROSITE-ProRule" id="PRU01240"/>
    </source>
</evidence>
<feature type="active site" description="Charge relay system" evidence="6 7">
    <location>
        <position position="111"/>
    </location>
</feature>
<evidence type="ECO:0000259" key="8">
    <source>
        <dbReference type="Pfam" id="PF00082"/>
    </source>
</evidence>
<comment type="similarity">
    <text evidence="1 7">Belongs to the peptidase S8 family.</text>
</comment>
<feature type="active site" description="Charge relay system" evidence="6 7">
    <location>
        <position position="508"/>
    </location>
</feature>
<evidence type="ECO:0000259" key="10">
    <source>
        <dbReference type="Pfam" id="PF17766"/>
    </source>
</evidence>
<feature type="domain" description="Inhibitor I9" evidence="9">
    <location>
        <begin position="14"/>
        <end position="74"/>
    </location>
</feature>
<dbReference type="InterPro" id="IPR041469">
    <property type="entry name" value="Subtilisin-like_FN3"/>
</dbReference>
<proteinExistence type="inferred from homology"/>
<dbReference type="OrthoDB" id="206201at2759"/>
<dbReference type="Proteomes" id="UP000541444">
    <property type="component" value="Unassembled WGS sequence"/>
</dbReference>
<reference evidence="11 12" key="1">
    <citation type="journal article" date="2020" name="IScience">
        <title>Genome Sequencing of the Endangered Kingdonia uniflora (Circaeasteraceae, Ranunculales) Reveals Potential Mechanisms of Evolutionary Specialization.</title>
        <authorList>
            <person name="Sun Y."/>
            <person name="Deng T."/>
            <person name="Zhang A."/>
            <person name="Moore M.J."/>
            <person name="Landis J.B."/>
            <person name="Lin N."/>
            <person name="Zhang H."/>
            <person name="Zhang X."/>
            <person name="Huang J."/>
            <person name="Zhang X."/>
            <person name="Sun H."/>
            <person name="Wang H."/>
        </authorList>
    </citation>
    <scope>NUCLEOTIDE SEQUENCE [LARGE SCALE GENOMIC DNA]</scope>
    <source>
        <strain evidence="11">TB1705</strain>
        <tissue evidence="11">Leaf</tissue>
    </source>
</reference>
<evidence type="ECO:0000256" key="2">
    <source>
        <dbReference type="ARBA" id="ARBA00022670"/>
    </source>
</evidence>
<dbReference type="Gene3D" id="3.40.50.200">
    <property type="entry name" value="Peptidase S8/S53 domain"/>
    <property type="match status" value="1"/>
</dbReference>
<protein>
    <submittedName>
        <fullName evidence="11">Uncharacterized protein</fullName>
    </submittedName>
</protein>
<dbReference type="InterPro" id="IPR000209">
    <property type="entry name" value="Peptidase_S8/S53_dom"/>
</dbReference>
<dbReference type="InterPro" id="IPR045051">
    <property type="entry name" value="SBT"/>
</dbReference>
<evidence type="ECO:0000256" key="5">
    <source>
        <dbReference type="ARBA" id="ARBA00022825"/>
    </source>
</evidence>
<name>A0A7J7MXF5_9MAGN</name>
<evidence type="ECO:0000259" key="9">
    <source>
        <dbReference type="Pfam" id="PF05922"/>
    </source>
</evidence>
<comment type="caution">
    <text evidence="11">The sequence shown here is derived from an EMBL/GenBank/DDBJ whole genome shotgun (WGS) entry which is preliminary data.</text>
</comment>
<evidence type="ECO:0000256" key="3">
    <source>
        <dbReference type="ARBA" id="ARBA00022729"/>
    </source>
</evidence>
<evidence type="ECO:0000256" key="6">
    <source>
        <dbReference type="PIRSR" id="PIRSR615500-1"/>
    </source>
</evidence>
<dbReference type="InterPro" id="IPR037045">
    <property type="entry name" value="S8pro/Inhibitor_I9_sf"/>
</dbReference>
<dbReference type="Pfam" id="PF00082">
    <property type="entry name" value="Peptidase_S8"/>
    <property type="match status" value="1"/>
</dbReference>
<accession>A0A7J7MXF5</accession>
<keyword evidence="5 7" id="KW-0720">Serine protease</keyword>